<dbReference type="NCBIfam" id="NF006886">
    <property type="entry name" value="PRK09376.1"/>
    <property type="match status" value="1"/>
</dbReference>
<dbReference type="Gene3D" id="3.40.50.300">
    <property type="entry name" value="P-loop containing nucleotide triphosphate hydrolases"/>
    <property type="match status" value="1"/>
</dbReference>
<dbReference type="EMBL" id="JANCMW010000016">
    <property type="protein sequence ID" value="MDF0752399.1"/>
    <property type="molecule type" value="Genomic_DNA"/>
</dbReference>
<dbReference type="InterPro" id="IPR003593">
    <property type="entry name" value="AAA+_ATPase"/>
</dbReference>
<dbReference type="InterPro" id="IPR027417">
    <property type="entry name" value="P-loop_NTPase"/>
</dbReference>
<protein>
    <recommendedName>
        <fullName evidence="3">Transcription termination factor Rho</fullName>
        <ecNumber evidence="3">3.6.4.-</ecNumber>
    </recommendedName>
    <alternativeName>
        <fullName evidence="3">ATP-dependent helicase Rho</fullName>
    </alternativeName>
</protein>
<evidence type="ECO:0000313" key="6">
    <source>
        <dbReference type="Proteomes" id="UP001143391"/>
    </source>
</evidence>
<dbReference type="Proteomes" id="UP001143391">
    <property type="component" value="Unassembled WGS sequence"/>
</dbReference>
<name>A0ABT5YFD8_9GAMM</name>
<dbReference type="InterPro" id="IPR004665">
    <property type="entry name" value="Term_rho"/>
</dbReference>
<comment type="function">
    <text evidence="3">Facilitates transcription termination by a mechanism that involves Rho binding to the nascent RNA, activation of Rho's RNA-dependent ATPase activity, and release of the mRNA from the DNA template.</text>
</comment>
<dbReference type="PANTHER" id="PTHR46425">
    <property type="entry name" value="TRANSCRIPTION TERMINATION FACTOR RHO"/>
    <property type="match status" value="1"/>
</dbReference>
<evidence type="ECO:0000256" key="2">
    <source>
        <dbReference type="ARBA" id="ARBA00022884"/>
    </source>
</evidence>
<feature type="binding site" evidence="3">
    <location>
        <begin position="114"/>
        <end position="119"/>
    </location>
    <ligand>
        <name>ATP</name>
        <dbReference type="ChEBI" id="CHEBI:30616"/>
    </ligand>
</feature>
<dbReference type="InterPro" id="IPR041703">
    <property type="entry name" value="Rho_factor_ATP-bd"/>
</dbReference>
<keyword evidence="2 3" id="KW-0694">RNA-binding</keyword>
<keyword evidence="3" id="KW-0347">Helicase</keyword>
<proteinExistence type="inferred from homology"/>
<accession>A0ABT5YFD8</accession>
<keyword evidence="3 5" id="KW-0378">Hydrolase</keyword>
<dbReference type="RefSeq" id="WP_275709681.1">
    <property type="nucleotide sequence ID" value="NZ_JANCMW010000016.1"/>
</dbReference>
<keyword evidence="6" id="KW-1185">Reference proteome</keyword>
<keyword evidence="3" id="KW-0805">Transcription regulation</keyword>
<dbReference type="SUPFAM" id="SSF52540">
    <property type="entry name" value="P-loop containing nucleoside triphosphate hydrolases"/>
    <property type="match status" value="1"/>
</dbReference>
<comment type="caution">
    <text evidence="5">The sequence shown here is derived from an EMBL/GenBank/DDBJ whole genome shotgun (WGS) entry which is preliminary data.</text>
</comment>
<dbReference type="SMART" id="SM00382">
    <property type="entry name" value="AAA"/>
    <property type="match status" value="1"/>
</dbReference>
<dbReference type="GO" id="GO:0016787">
    <property type="term" value="F:hydrolase activity"/>
    <property type="evidence" value="ECO:0007669"/>
    <property type="project" value="UniProtKB-KW"/>
</dbReference>
<dbReference type="HAMAP" id="MF_01884">
    <property type="entry name" value="Rho"/>
    <property type="match status" value="1"/>
</dbReference>
<dbReference type="EC" id="3.6.4.-" evidence="3"/>
<comment type="subunit">
    <text evidence="3">Homohexamer. The homohexamer assembles into an open ring structure.</text>
</comment>
<comment type="similarity">
    <text evidence="3">Belongs to the Rho family.</text>
</comment>
<gene>
    <name evidence="3 5" type="primary">rho</name>
    <name evidence="5" type="ORF">NLU14_19395</name>
</gene>
<feature type="binding site" evidence="3">
    <location>
        <position position="157"/>
    </location>
    <ligand>
        <name>ATP</name>
        <dbReference type="ChEBI" id="CHEBI:30616"/>
    </ligand>
</feature>
<evidence type="ECO:0000259" key="4">
    <source>
        <dbReference type="SMART" id="SM00382"/>
    </source>
</evidence>
<reference evidence="5" key="1">
    <citation type="submission" date="2022-07" db="EMBL/GenBank/DDBJ databases">
        <title>Marinobacter iranensis a new bacterium isolate from a hipersaline lake in Iran.</title>
        <authorList>
            <person name="Mohammad A.M.A."/>
            <person name="Cristina S.-P."/>
            <person name="Antonio V."/>
        </authorList>
    </citation>
    <scope>NUCLEOTIDE SEQUENCE</scope>
    <source>
        <strain evidence="5">71-i</strain>
    </source>
</reference>
<evidence type="ECO:0000256" key="3">
    <source>
        <dbReference type="HAMAP-Rule" id="MF_01884"/>
    </source>
</evidence>
<dbReference type="PANTHER" id="PTHR46425:SF1">
    <property type="entry name" value="TRANSCRIPTION TERMINATION FACTOR RHO"/>
    <property type="match status" value="1"/>
</dbReference>
<dbReference type="Pfam" id="PF00006">
    <property type="entry name" value="ATP-synt_ab"/>
    <property type="match status" value="1"/>
</dbReference>
<organism evidence="5 6">
    <name type="scientific">Marinobacter iranensis</name>
    <dbReference type="NCBI Taxonomy" id="2962607"/>
    <lineage>
        <taxon>Bacteria</taxon>
        <taxon>Pseudomonadati</taxon>
        <taxon>Pseudomonadota</taxon>
        <taxon>Gammaproteobacteria</taxon>
        <taxon>Pseudomonadales</taxon>
        <taxon>Marinobacteraceae</taxon>
        <taxon>Marinobacter</taxon>
    </lineage>
</organism>
<evidence type="ECO:0000256" key="1">
    <source>
        <dbReference type="ARBA" id="ARBA00022472"/>
    </source>
</evidence>
<dbReference type="CDD" id="cd01128">
    <property type="entry name" value="rho_factor_C"/>
    <property type="match status" value="1"/>
</dbReference>
<keyword evidence="1 3" id="KW-0806">Transcription termination</keyword>
<comment type="caution">
    <text evidence="3">Lacks conserved residue(s) required for the propagation of feature annotation.</text>
</comment>
<keyword evidence="3" id="KW-0804">Transcription</keyword>
<keyword evidence="3" id="KW-0067">ATP-binding</keyword>
<evidence type="ECO:0000313" key="5">
    <source>
        <dbReference type="EMBL" id="MDF0752399.1"/>
    </source>
</evidence>
<dbReference type="InterPro" id="IPR000194">
    <property type="entry name" value="ATPase_F1/V1/A1_a/bsu_nucl-bd"/>
</dbReference>
<feature type="domain" description="AAA+ ATPase" evidence="4">
    <location>
        <begin position="115"/>
        <end position="300"/>
    </location>
</feature>
<sequence length="367" mass="40273">MHTGFSPCADFLENGLQQSIKASFFLRLAAHPEKHLSTKSYQTPMTRKTLGLTRKPIKDAKPVAEEAEAMVEVEADPQKRFLNGVAINPAPGIRLESGSEKLTVRAMDLITPIGMGQRGLIVAPPGSGKSTILKDICQAVGKAYPEIKLYALLIDERPEEVTDFKRSVPAEVHASSSDESYAHHVRVADELLDIARQQAGEGHNVMIVIDSLTRLSRVHNAERKSSGRTMSGGVDARAMEIPRRLFGSARNLENGGSLTILATVLVDTGSRMDQVIFEEFKGTGNMELVLSREVANQRIFPALDISKSSTRREELLLDPKDLDKIRALRRALGGLKPLEGTKRLVELLEKYPTNAELLQNIPGTPIV</sequence>
<keyword evidence="3" id="KW-0547">Nucleotide-binding</keyword>